<dbReference type="InterPro" id="IPR008030">
    <property type="entry name" value="NmrA-like"/>
</dbReference>
<keyword evidence="1" id="KW-0521">NADP</keyword>
<evidence type="ECO:0000256" key="1">
    <source>
        <dbReference type="ARBA" id="ARBA00022857"/>
    </source>
</evidence>
<evidence type="ECO:0000313" key="4">
    <source>
        <dbReference type="Proteomes" id="UP001652623"/>
    </source>
</evidence>
<dbReference type="Gene3D" id="3.90.25.10">
    <property type="entry name" value="UDP-galactose 4-epimerase, domain 1"/>
    <property type="match status" value="1"/>
</dbReference>
<keyword evidence="4" id="KW-1185">Reference proteome</keyword>
<evidence type="ECO:0000313" key="5">
    <source>
        <dbReference type="RefSeq" id="XP_015890000.3"/>
    </source>
</evidence>
<dbReference type="GeneID" id="107424666"/>
<dbReference type="Proteomes" id="UP001652623">
    <property type="component" value="Chromosome 7"/>
</dbReference>
<gene>
    <name evidence="5" type="primary">LOC107424666</name>
</gene>
<dbReference type="InterPro" id="IPR045312">
    <property type="entry name" value="PCBER-like"/>
</dbReference>
<dbReference type="PANTHER" id="PTHR43349">
    <property type="entry name" value="PINORESINOL REDUCTASE-RELATED"/>
    <property type="match status" value="1"/>
</dbReference>
<dbReference type="InterPro" id="IPR050608">
    <property type="entry name" value="NmrA-type/Isoflavone_red_sf"/>
</dbReference>
<dbReference type="RefSeq" id="XP_015890000.3">
    <property type="nucleotide sequence ID" value="XM_016034514.4"/>
</dbReference>
<dbReference type="InterPro" id="IPR036291">
    <property type="entry name" value="NAD(P)-bd_dom_sf"/>
</dbReference>
<organism evidence="4 5">
    <name type="scientific">Ziziphus jujuba</name>
    <name type="common">Chinese jujube</name>
    <name type="synonym">Ziziphus sativa</name>
    <dbReference type="NCBI Taxonomy" id="326968"/>
    <lineage>
        <taxon>Eukaryota</taxon>
        <taxon>Viridiplantae</taxon>
        <taxon>Streptophyta</taxon>
        <taxon>Embryophyta</taxon>
        <taxon>Tracheophyta</taxon>
        <taxon>Spermatophyta</taxon>
        <taxon>Magnoliopsida</taxon>
        <taxon>eudicotyledons</taxon>
        <taxon>Gunneridae</taxon>
        <taxon>Pentapetalae</taxon>
        <taxon>rosids</taxon>
        <taxon>fabids</taxon>
        <taxon>Rosales</taxon>
        <taxon>Rhamnaceae</taxon>
        <taxon>Paliureae</taxon>
        <taxon>Ziziphus</taxon>
    </lineage>
</organism>
<proteinExistence type="predicted"/>
<dbReference type="GO" id="GO:0009807">
    <property type="term" value="P:lignan biosynthetic process"/>
    <property type="evidence" value="ECO:0007669"/>
    <property type="project" value="UniProtKB-ARBA"/>
</dbReference>
<name>A0A6P4A6Z5_ZIZJJ</name>
<dbReference type="Pfam" id="PF05368">
    <property type="entry name" value="NmrA"/>
    <property type="match status" value="1"/>
</dbReference>
<dbReference type="PANTHER" id="PTHR43349:SF40">
    <property type="entry name" value="PHENYLCOUMARAN BENZYLIC ETHER REDUCTASE-LIKE PROTEIN FI1"/>
    <property type="match status" value="1"/>
</dbReference>
<dbReference type="AlphaFoldDB" id="A0A6P4A6Z5"/>
<dbReference type="CDD" id="cd05259">
    <property type="entry name" value="PCBER_SDR_a"/>
    <property type="match status" value="1"/>
</dbReference>
<dbReference type="SUPFAM" id="SSF51735">
    <property type="entry name" value="NAD(P)-binding Rossmann-fold domains"/>
    <property type="match status" value="1"/>
</dbReference>
<dbReference type="Gene3D" id="3.40.50.720">
    <property type="entry name" value="NAD(P)-binding Rossmann-like Domain"/>
    <property type="match status" value="1"/>
</dbReference>
<reference evidence="5" key="1">
    <citation type="submission" date="2025-08" db="UniProtKB">
        <authorList>
            <consortium name="RefSeq"/>
        </authorList>
    </citation>
    <scope>IDENTIFICATION</scope>
    <source>
        <tissue evidence="5">Seedling</tissue>
    </source>
</reference>
<protein>
    <submittedName>
        <fullName evidence="5">Phenylcoumaran benzylic ether reductase Pyrc5-like</fullName>
    </submittedName>
</protein>
<sequence>MPPKVVTQVKQLFTNGEKSKILVIGGTGYIGKFIVEASAKAGRSTFALVRDQTTVSDPSKAKLIDSFKTHGVTLIQGDIYDHNNLVKAIKKVDIVISAVGPVQISDQVKIIDAIKEAGNVKTFLPSEFGLDVDRSAVVEPAASSFKLKANIRRLIEAAGIPYTYVVSYGGLRYFLHNLGQLNAASPPRDKVTILGDGNPKAIFVDEEDTATYTIKAVEDPRTLNKNLYLRTPANTLSFNEIVSLWEKKIGNPLDKIYILEDQLLKQIQESSFPLNLLLSLCHSVFLKEDATSFEVQASFGVEASELYPEVKYTTIKEYLDSLV</sequence>
<accession>A0A6P4A6Z5</accession>
<evidence type="ECO:0000256" key="2">
    <source>
        <dbReference type="ARBA" id="ARBA00023002"/>
    </source>
</evidence>
<evidence type="ECO:0000259" key="3">
    <source>
        <dbReference type="Pfam" id="PF05368"/>
    </source>
</evidence>
<keyword evidence="2" id="KW-0560">Oxidoreductase</keyword>
<dbReference type="KEGG" id="zju:107424666"/>
<feature type="domain" description="NmrA-like" evidence="3">
    <location>
        <begin position="17"/>
        <end position="319"/>
    </location>
</feature>
<dbReference type="InParanoid" id="A0A6P4A6Z5"/>
<dbReference type="GO" id="GO:0016491">
    <property type="term" value="F:oxidoreductase activity"/>
    <property type="evidence" value="ECO:0007669"/>
    <property type="project" value="UniProtKB-KW"/>
</dbReference>